<dbReference type="AlphaFoldDB" id="A0A939IN37"/>
<keyword evidence="2" id="KW-1185">Reference proteome</keyword>
<evidence type="ECO:0000313" key="2">
    <source>
        <dbReference type="Proteomes" id="UP000664303"/>
    </source>
</evidence>
<sequence length="70" mass="8063">MNAPAELKKLSVARRFNSFHLEVAMFSERIGWLLERLIKDEITDDGPDMELLHQVHGDLQTLIEAQDCRA</sequence>
<comment type="caution">
    <text evidence="1">The sequence shown here is derived from an EMBL/GenBank/DDBJ whole genome shotgun (WGS) entry which is preliminary data.</text>
</comment>
<reference evidence="1" key="1">
    <citation type="submission" date="2021-02" db="EMBL/GenBank/DDBJ databases">
        <title>PHA producing bacteria isolated from coastal sediment in Guangdong, Shenzhen.</title>
        <authorList>
            <person name="Zheng W."/>
            <person name="Yu S."/>
            <person name="Huang Y."/>
        </authorList>
    </citation>
    <scope>NUCLEOTIDE SEQUENCE</scope>
    <source>
        <strain evidence="1">TN14-10</strain>
    </source>
</reference>
<dbReference type="EMBL" id="JAFKCZ010000009">
    <property type="protein sequence ID" value="MBN7797642.1"/>
    <property type="molecule type" value="Genomic_DNA"/>
</dbReference>
<organism evidence="1 2">
    <name type="scientific">Parahaliea mediterranea</name>
    <dbReference type="NCBI Taxonomy" id="651086"/>
    <lineage>
        <taxon>Bacteria</taxon>
        <taxon>Pseudomonadati</taxon>
        <taxon>Pseudomonadota</taxon>
        <taxon>Gammaproteobacteria</taxon>
        <taxon>Cellvibrionales</taxon>
        <taxon>Halieaceae</taxon>
        <taxon>Parahaliea</taxon>
    </lineage>
</organism>
<protein>
    <submittedName>
        <fullName evidence="1">Uncharacterized protein</fullName>
    </submittedName>
</protein>
<evidence type="ECO:0000313" key="1">
    <source>
        <dbReference type="EMBL" id="MBN7797642.1"/>
    </source>
</evidence>
<dbReference type="Proteomes" id="UP000664303">
    <property type="component" value="Unassembled WGS sequence"/>
</dbReference>
<dbReference type="RefSeq" id="WP_206561092.1">
    <property type="nucleotide sequence ID" value="NZ_JAFKCZ010000009.1"/>
</dbReference>
<accession>A0A939IN37</accession>
<gene>
    <name evidence="1" type="ORF">JYP50_13610</name>
</gene>
<name>A0A939IN37_9GAMM</name>
<proteinExistence type="predicted"/>